<evidence type="ECO:0000256" key="2">
    <source>
        <dbReference type="SAM" id="SignalP"/>
    </source>
</evidence>
<feature type="region of interest" description="Disordered" evidence="1">
    <location>
        <begin position="499"/>
        <end position="539"/>
    </location>
</feature>
<evidence type="ECO:0000313" key="4">
    <source>
        <dbReference type="Proteomes" id="UP000232323"/>
    </source>
</evidence>
<name>A0A250X0E0_9CHLO</name>
<reference evidence="3 4" key="1">
    <citation type="submission" date="2017-08" db="EMBL/GenBank/DDBJ databases">
        <title>Acidophilic green algal genome provides insights into adaptation to an acidic environment.</title>
        <authorList>
            <person name="Hirooka S."/>
            <person name="Hirose Y."/>
            <person name="Kanesaki Y."/>
            <person name="Higuchi S."/>
            <person name="Fujiwara T."/>
            <person name="Onuma R."/>
            <person name="Era A."/>
            <person name="Ohbayashi R."/>
            <person name="Uzuka A."/>
            <person name="Nozaki H."/>
            <person name="Yoshikawa H."/>
            <person name="Miyagishima S.Y."/>
        </authorList>
    </citation>
    <scope>NUCLEOTIDE SEQUENCE [LARGE SCALE GENOMIC DNA]</scope>
    <source>
        <strain evidence="3 4">NIES-2499</strain>
    </source>
</reference>
<dbReference type="InterPro" id="IPR046341">
    <property type="entry name" value="SET_dom_sf"/>
</dbReference>
<organism evidence="3 4">
    <name type="scientific">Chlamydomonas eustigma</name>
    <dbReference type="NCBI Taxonomy" id="1157962"/>
    <lineage>
        <taxon>Eukaryota</taxon>
        <taxon>Viridiplantae</taxon>
        <taxon>Chlorophyta</taxon>
        <taxon>core chlorophytes</taxon>
        <taxon>Chlorophyceae</taxon>
        <taxon>CS clade</taxon>
        <taxon>Chlamydomonadales</taxon>
        <taxon>Chlamydomonadaceae</taxon>
        <taxon>Chlamydomonas</taxon>
    </lineage>
</organism>
<proteinExistence type="predicted"/>
<dbReference type="AlphaFoldDB" id="A0A250X0E0"/>
<dbReference type="CDD" id="cd08161">
    <property type="entry name" value="SET"/>
    <property type="match status" value="1"/>
</dbReference>
<sequence length="604" mass="64435">MHKVRAGVSAFCTALIFDGAVEAFSTSESMLPVSGSRDHFRLRQLCAILYQSRAGYDPAVADDASNSTVLTPQHQIQPGEDIHAWPSDMQMKSLVDAHLQSQLDNLLLIMDSCRSAHPTTSKPTSGHGSFSGCVSASLGFDVQIRDSGLPEGGSGVFVSPALQSCTALKSDKAESLTKLRTGVEYAPSISKLRTGVEYAPSISKLRTGVEYDPSISKLRTGVEYDPSISKSSMNSSAGPDTISSAGPDTISSAGPDTISSAGPDTISSAGPDTISSAGPDTISSPIMAATHNADNGQSLPELQLFLSLQQAGVDPKQCVKGSIPAGSVACLFHGPSTSQWGMLKKAAWYSLWGDDYYKSNHYLLDRSVNGSCIDGRPATQISTSLNNSCASSDMLFSGSIVNHPNQQTAVLNQHPANQQAEGLNQPTVHVTVTSPDDGTGPESGPTVINIMKYKGPEERLMREVYNPEAGGAPNVMFYNAMLWSKTDLGSSVHSSSTQFVSESDRSADHVDDPLHKNNKSDSSMSYKSDCSDWYSPRNSSSRERKCVTMLVALRDISPGEELFVDYGYCTEPGEELPEWYCPITYPQGSFCTQALSSAPEPASD</sequence>
<feature type="signal peptide" evidence="2">
    <location>
        <begin position="1"/>
        <end position="23"/>
    </location>
</feature>
<feature type="compositionally biased region" description="Low complexity" evidence="1">
    <location>
        <begin position="520"/>
        <end position="532"/>
    </location>
</feature>
<accession>A0A250X0E0</accession>
<feature type="region of interest" description="Disordered" evidence="1">
    <location>
        <begin position="225"/>
        <end position="271"/>
    </location>
</feature>
<dbReference type="EMBL" id="BEGY01000018">
    <property type="protein sequence ID" value="GAX76564.1"/>
    <property type="molecule type" value="Genomic_DNA"/>
</dbReference>
<comment type="caution">
    <text evidence="3">The sequence shown here is derived from an EMBL/GenBank/DDBJ whole genome shotgun (WGS) entry which is preliminary data.</text>
</comment>
<evidence type="ECO:0008006" key="5">
    <source>
        <dbReference type="Google" id="ProtNLM"/>
    </source>
</evidence>
<protein>
    <recommendedName>
        <fullName evidence="5">SET domain-containing protein</fullName>
    </recommendedName>
</protein>
<feature type="compositionally biased region" description="Basic and acidic residues" evidence="1">
    <location>
        <begin position="502"/>
        <end position="519"/>
    </location>
</feature>
<keyword evidence="4" id="KW-1185">Reference proteome</keyword>
<evidence type="ECO:0000313" key="3">
    <source>
        <dbReference type="EMBL" id="GAX76564.1"/>
    </source>
</evidence>
<dbReference type="Proteomes" id="UP000232323">
    <property type="component" value="Unassembled WGS sequence"/>
</dbReference>
<evidence type="ECO:0000256" key="1">
    <source>
        <dbReference type="SAM" id="MobiDB-lite"/>
    </source>
</evidence>
<keyword evidence="2" id="KW-0732">Signal</keyword>
<gene>
    <name evidence="3" type="ORF">CEUSTIGMA_g4010.t1</name>
</gene>
<dbReference type="SUPFAM" id="SSF82199">
    <property type="entry name" value="SET domain"/>
    <property type="match status" value="1"/>
</dbReference>
<feature type="chain" id="PRO_5013349712" description="SET domain-containing protein" evidence="2">
    <location>
        <begin position="24"/>
        <end position="604"/>
    </location>
</feature>
<feature type="compositionally biased region" description="Polar residues" evidence="1">
    <location>
        <begin position="228"/>
        <end position="271"/>
    </location>
</feature>